<organism evidence="8 9">
    <name type="scientific">Aestuariivirga litoralis</name>
    <dbReference type="NCBI Taxonomy" id="2650924"/>
    <lineage>
        <taxon>Bacteria</taxon>
        <taxon>Pseudomonadati</taxon>
        <taxon>Pseudomonadota</taxon>
        <taxon>Alphaproteobacteria</taxon>
        <taxon>Hyphomicrobiales</taxon>
        <taxon>Aestuariivirgaceae</taxon>
        <taxon>Aestuariivirga</taxon>
    </lineage>
</organism>
<protein>
    <submittedName>
        <fullName evidence="8">GMC family oxidoreductase</fullName>
    </submittedName>
</protein>
<keyword evidence="9" id="KW-1185">Reference proteome</keyword>
<evidence type="ECO:0000256" key="5">
    <source>
        <dbReference type="ARBA" id="ARBA00023002"/>
    </source>
</evidence>
<feature type="domain" description="Glucose-methanol-choline oxidoreductase C-terminal" evidence="7">
    <location>
        <begin position="429"/>
        <end position="485"/>
    </location>
</feature>
<dbReference type="InterPro" id="IPR000172">
    <property type="entry name" value="GMC_OxRdtase_N"/>
</dbReference>
<keyword evidence="4" id="KW-0274">FAD</keyword>
<dbReference type="PANTHER" id="PTHR42784:SF1">
    <property type="entry name" value="PYRANOSE 2-OXIDASE"/>
    <property type="match status" value="1"/>
</dbReference>
<evidence type="ECO:0000256" key="1">
    <source>
        <dbReference type="ARBA" id="ARBA00001974"/>
    </source>
</evidence>
<comment type="caution">
    <text evidence="8">The sequence shown here is derived from an EMBL/GenBank/DDBJ whole genome shotgun (WGS) entry which is preliminary data.</text>
</comment>
<dbReference type="PANTHER" id="PTHR42784">
    <property type="entry name" value="PYRANOSE 2-OXIDASE"/>
    <property type="match status" value="1"/>
</dbReference>
<dbReference type="SUPFAM" id="SSF51905">
    <property type="entry name" value="FAD/NAD(P)-binding domain"/>
    <property type="match status" value="1"/>
</dbReference>
<dbReference type="RefSeq" id="WP_111200074.1">
    <property type="nucleotide sequence ID" value="NZ_QKVK01000011.1"/>
</dbReference>
<evidence type="ECO:0000259" key="6">
    <source>
        <dbReference type="Pfam" id="PF00732"/>
    </source>
</evidence>
<reference evidence="9" key="1">
    <citation type="submission" date="2018-06" db="EMBL/GenBank/DDBJ databases">
        <title>Aestuariibacter litoralis strain KCTC 52945T.</title>
        <authorList>
            <person name="Li X."/>
            <person name="Salam N."/>
            <person name="Li J.-L."/>
            <person name="Chen Y.-M."/>
            <person name="Yang Z.-W."/>
            <person name="Zhang L.-Y."/>
            <person name="Han M.-X."/>
            <person name="Xiao M."/>
            <person name="Li W.-J."/>
        </authorList>
    </citation>
    <scope>NUCLEOTIDE SEQUENCE [LARGE SCALE GENOMIC DNA]</scope>
    <source>
        <strain evidence="9">KCTC 52945</strain>
    </source>
</reference>
<evidence type="ECO:0000259" key="7">
    <source>
        <dbReference type="Pfam" id="PF05199"/>
    </source>
</evidence>
<accession>A0A2W2B5H0</accession>
<keyword evidence="3" id="KW-0285">Flavoprotein</keyword>
<dbReference type="GO" id="GO:0016614">
    <property type="term" value="F:oxidoreductase activity, acting on CH-OH group of donors"/>
    <property type="evidence" value="ECO:0007669"/>
    <property type="project" value="InterPro"/>
</dbReference>
<comment type="similarity">
    <text evidence="2">Belongs to the GMC oxidoreductase family.</text>
</comment>
<evidence type="ECO:0000313" key="9">
    <source>
        <dbReference type="Proteomes" id="UP000248795"/>
    </source>
</evidence>
<evidence type="ECO:0000256" key="4">
    <source>
        <dbReference type="ARBA" id="ARBA00022827"/>
    </source>
</evidence>
<dbReference type="InterPro" id="IPR036188">
    <property type="entry name" value="FAD/NAD-bd_sf"/>
</dbReference>
<dbReference type="Pfam" id="PF00732">
    <property type="entry name" value="GMC_oxred_N"/>
    <property type="match status" value="1"/>
</dbReference>
<evidence type="ECO:0000256" key="3">
    <source>
        <dbReference type="ARBA" id="ARBA00022630"/>
    </source>
</evidence>
<dbReference type="EMBL" id="QKVK01000011">
    <property type="protein sequence ID" value="PZF75368.1"/>
    <property type="molecule type" value="Genomic_DNA"/>
</dbReference>
<evidence type="ECO:0000313" key="8">
    <source>
        <dbReference type="EMBL" id="PZF75368.1"/>
    </source>
</evidence>
<evidence type="ECO:0000256" key="2">
    <source>
        <dbReference type="ARBA" id="ARBA00010790"/>
    </source>
</evidence>
<comment type="cofactor">
    <cofactor evidence="1">
        <name>FAD</name>
        <dbReference type="ChEBI" id="CHEBI:57692"/>
    </cofactor>
</comment>
<dbReference type="Pfam" id="PF05199">
    <property type="entry name" value="GMC_oxred_C"/>
    <property type="match status" value="1"/>
</dbReference>
<dbReference type="Proteomes" id="UP000248795">
    <property type="component" value="Unassembled WGS sequence"/>
</dbReference>
<dbReference type="GO" id="GO:0050660">
    <property type="term" value="F:flavin adenine dinucleotide binding"/>
    <property type="evidence" value="ECO:0007669"/>
    <property type="project" value="InterPro"/>
</dbReference>
<proteinExistence type="inferred from homology"/>
<feature type="domain" description="Glucose-methanol-choline oxidoreductase N-terminal" evidence="6">
    <location>
        <begin position="199"/>
        <end position="297"/>
    </location>
</feature>
<dbReference type="AlphaFoldDB" id="A0A2W2B5H0"/>
<dbReference type="Pfam" id="PF13450">
    <property type="entry name" value="NAD_binding_8"/>
    <property type="match status" value="1"/>
</dbReference>
<dbReference type="InterPro" id="IPR051473">
    <property type="entry name" value="P2Ox-like"/>
</dbReference>
<dbReference type="Gene3D" id="3.50.50.60">
    <property type="entry name" value="FAD/NAD(P)-binding domain"/>
    <property type="match status" value="2"/>
</dbReference>
<keyword evidence="5" id="KW-0560">Oxidoreductase</keyword>
<dbReference type="InterPro" id="IPR007867">
    <property type="entry name" value="GMC_OxRtase_C"/>
</dbReference>
<name>A0A2W2B5H0_9HYPH</name>
<sequence>MTAPDVIIIGSGMGGATLAAALAPTGRRILILERGDRLRPGAADRDDEAIFGRGHFRPDEEWLDGNGVAFNPGNYYHVGGNSKFYGAVLIRYRAEDFRPIRHLGGMTAGWPLSYDEVEPFYQHAEELFQVRGRLGEDPTEPPHSGAYPFPPVPDEPPIADLRRRLKAVGLHPSSLPLAVDLPRWLGAGRTTWDAFPDTCGGKLDAETAALAAALKHPNVTLLTNTRATRLVCGADNRITAVEVMRDGKAESLPAPVIALAAGAVQSAVLLLGSADAAHPAGLANGSGQLGRNFMNHNCSAVLAVHPFRRNDCVYQKTLQVNDFYFTGGPGGEPLGNIQLLGKISGTILASGAPVPRLLAGWLARRSIDLYAMSEDLPNPESRVSLKDGRIVLDWKRSNWQTHELLVAKLKDVLRKAGFPLVLSRAFDRRTPSHQCGTARMGHDPRHSVVDPFCRAHEHPNLFITDASVLPTSSAVNPSLTVAALALRAGRHIAERELAA</sequence>
<gene>
    <name evidence="8" type="ORF">DK847_18740</name>
</gene>